<evidence type="ECO:0000256" key="2">
    <source>
        <dbReference type="ARBA" id="ARBA00023125"/>
    </source>
</evidence>
<evidence type="ECO:0000259" key="5">
    <source>
        <dbReference type="PROSITE" id="PS50977"/>
    </source>
</evidence>
<keyword evidence="2 4" id="KW-0238">DNA-binding</keyword>
<evidence type="ECO:0000313" key="7">
    <source>
        <dbReference type="Proteomes" id="UP001596207"/>
    </source>
</evidence>
<name>A0ABW1HMJ2_9ACTN</name>
<dbReference type="PANTHER" id="PTHR30055">
    <property type="entry name" value="HTH-TYPE TRANSCRIPTIONAL REGULATOR RUTR"/>
    <property type="match status" value="1"/>
</dbReference>
<dbReference type="InterPro" id="IPR036271">
    <property type="entry name" value="Tet_transcr_reg_TetR-rel_C_sf"/>
</dbReference>
<dbReference type="InterPro" id="IPR049445">
    <property type="entry name" value="TetR_SbtR-like_C"/>
</dbReference>
<keyword evidence="7" id="KW-1185">Reference proteome</keyword>
<comment type="caution">
    <text evidence="6">The sequence shown here is derived from an EMBL/GenBank/DDBJ whole genome shotgun (WGS) entry which is preliminary data.</text>
</comment>
<sequence>MTTPRRADAARNRDRVLATARLAVASGDLTLQHNDIARRAGTGVGTVYRHFPTRRALLEALAEDTFTALLDDARSARHHDDPGTGVEILLRALLTRQLADPAFAEVIAGEPEQDADPGTTARRAELGELARAVLDDARRAGTLRPDLTEDDLRHLLCGVAFAVRIGDGPDERADRYLRVLLDGLRPTPGNPVDRRRQRHLR</sequence>
<dbReference type="InterPro" id="IPR001647">
    <property type="entry name" value="HTH_TetR"/>
</dbReference>
<protein>
    <submittedName>
        <fullName evidence="6">TetR/AcrR family transcriptional regulator</fullName>
    </submittedName>
</protein>
<reference evidence="7" key="1">
    <citation type="journal article" date="2019" name="Int. J. Syst. Evol. Microbiol.">
        <title>The Global Catalogue of Microorganisms (GCM) 10K type strain sequencing project: providing services to taxonomists for standard genome sequencing and annotation.</title>
        <authorList>
            <consortium name="The Broad Institute Genomics Platform"/>
            <consortium name="The Broad Institute Genome Sequencing Center for Infectious Disease"/>
            <person name="Wu L."/>
            <person name="Ma J."/>
        </authorList>
    </citation>
    <scope>NUCLEOTIDE SEQUENCE [LARGE SCALE GENOMIC DNA]</scope>
    <source>
        <strain evidence="7">CGMCC 4.7173</strain>
    </source>
</reference>
<proteinExistence type="predicted"/>
<dbReference type="EMBL" id="JBHSQQ010000038">
    <property type="protein sequence ID" value="MFC5941748.1"/>
    <property type="molecule type" value="Genomic_DNA"/>
</dbReference>
<evidence type="ECO:0000256" key="4">
    <source>
        <dbReference type="PROSITE-ProRule" id="PRU00335"/>
    </source>
</evidence>
<evidence type="ECO:0000256" key="1">
    <source>
        <dbReference type="ARBA" id="ARBA00023015"/>
    </source>
</evidence>
<accession>A0ABW1HMJ2</accession>
<evidence type="ECO:0000256" key="3">
    <source>
        <dbReference type="ARBA" id="ARBA00023163"/>
    </source>
</evidence>
<dbReference type="Pfam" id="PF21597">
    <property type="entry name" value="TetR_C_43"/>
    <property type="match status" value="1"/>
</dbReference>
<feature type="domain" description="HTH tetR-type" evidence="5">
    <location>
        <begin position="9"/>
        <end position="69"/>
    </location>
</feature>
<keyword evidence="1" id="KW-0805">Transcription regulation</keyword>
<evidence type="ECO:0000313" key="6">
    <source>
        <dbReference type="EMBL" id="MFC5941748.1"/>
    </source>
</evidence>
<feature type="DNA-binding region" description="H-T-H motif" evidence="4">
    <location>
        <begin position="32"/>
        <end position="51"/>
    </location>
</feature>
<dbReference type="SUPFAM" id="SSF46689">
    <property type="entry name" value="Homeodomain-like"/>
    <property type="match status" value="1"/>
</dbReference>
<dbReference type="Pfam" id="PF00440">
    <property type="entry name" value="TetR_N"/>
    <property type="match status" value="1"/>
</dbReference>
<gene>
    <name evidence="6" type="ORF">ACFPZ4_09680</name>
</gene>
<dbReference type="PANTHER" id="PTHR30055:SF234">
    <property type="entry name" value="HTH-TYPE TRANSCRIPTIONAL REGULATOR BETI"/>
    <property type="match status" value="1"/>
</dbReference>
<dbReference type="InterPro" id="IPR009057">
    <property type="entry name" value="Homeodomain-like_sf"/>
</dbReference>
<dbReference type="SUPFAM" id="SSF48498">
    <property type="entry name" value="Tetracyclin repressor-like, C-terminal domain"/>
    <property type="match status" value="1"/>
</dbReference>
<dbReference type="Proteomes" id="UP001596207">
    <property type="component" value="Unassembled WGS sequence"/>
</dbReference>
<dbReference type="Gene3D" id="1.10.357.10">
    <property type="entry name" value="Tetracycline Repressor, domain 2"/>
    <property type="match status" value="1"/>
</dbReference>
<keyword evidence="3" id="KW-0804">Transcription</keyword>
<dbReference type="InterPro" id="IPR050109">
    <property type="entry name" value="HTH-type_TetR-like_transc_reg"/>
</dbReference>
<dbReference type="PROSITE" id="PS50977">
    <property type="entry name" value="HTH_TETR_2"/>
    <property type="match status" value="1"/>
</dbReference>
<dbReference type="RefSeq" id="WP_353898848.1">
    <property type="nucleotide sequence ID" value="NZ_CP158970.1"/>
</dbReference>
<organism evidence="6 7">
    <name type="scientific">Micromonospora harpali</name>
    <dbReference type="NCBI Taxonomy" id="1490225"/>
    <lineage>
        <taxon>Bacteria</taxon>
        <taxon>Bacillati</taxon>
        <taxon>Actinomycetota</taxon>
        <taxon>Actinomycetes</taxon>
        <taxon>Micromonosporales</taxon>
        <taxon>Micromonosporaceae</taxon>
        <taxon>Micromonospora</taxon>
    </lineage>
</organism>